<dbReference type="FunFam" id="3.40.50.300:FF:000032">
    <property type="entry name" value="Export ABC transporter ATP-binding protein"/>
    <property type="match status" value="1"/>
</dbReference>
<dbReference type="InterPro" id="IPR017871">
    <property type="entry name" value="ABC_transporter-like_CS"/>
</dbReference>
<dbReference type="EMBL" id="JXKD01000004">
    <property type="protein sequence ID" value="OJG11192.1"/>
    <property type="molecule type" value="Genomic_DNA"/>
</dbReference>
<dbReference type="PROSITE" id="PS50893">
    <property type="entry name" value="ABC_TRANSPORTER_2"/>
    <property type="match status" value="1"/>
</dbReference>
<evidence type="ECO:0000256" key="5">
    <source>
        <dbReference type="ARBA" id="ARBA00022970"/>
    </source>
</evidence>
<sequence length="256" mass="28739">MSLLSIKQLTKNYTGEVTVEVLKGIDLTVEKGEMVAIMGPSGSGKTTLLNCIATLDQPTTGEVLLENENPHLYNKNRLADFRRHKLGFVFQQYNLLAPLTVIENIVLPLTLDGEKPAFMLKKAEDLLDELGISALRDKRIYQLSGGEMQRVAICRALIHDPALILADEPTGNLDSKSADDVMALLSQLNFERHVTTLMVTHDPFAASYCHRVVFIKDGRFYNEIYLGENRDEFYQKILTVLSHLGGRSRELLQADY</sequence>
<dbReference type="GO" id="GO:0022857">
    <property type="term" value="F:transmembrane transporter activity"/>
    <property type="evidence" value="ECO:0007669"/>
    <property type="project" value="UniProtKB-ARBA"/>
</dbReference>
<name>A0A1L8QUM7_9ENTE</name>
<keyword evidence="2" id="KW-0813">Transport</keyword>
<dbReference type="InterPro" id="IPR003439">
    <property type="entry name" value="ABC_transporter-like_ATP-bd"/>
</dbReference>
<dbReference type="Gene3D" id="3.40.50.300">
    <property type="entry name" value="P-loop containing nucleotide triphosphate hydrolases"/>
    <property type="match status" value="1"/>
</dbReference>
<feature type="domain" description="ABC transporter" evidence="6">
    <location>
        <begin position="4"/>
        <end position="242"/>
    </location>
</feature>
<dbReference type="GO" id="GO:0005524">
    <property type="term" value="F:ATP binding"/>
    <property type="evidence" value="ECO:0007669"/>
    <property type="project" value="UniProtKB-KW"/>
</dbReference>
<dbReference type="GO" id="GO:0098796">
    <property type="term" value="C:membrane protein complex"/>
    <property type="evidence" value="ECO:0007669"/>
    <property type="project" value="UniProtKB-ARBA"/>
</dbReference>
<evidence type="ECO:0000259" key="6">
    <source>
        <dbReference type="PROSITE" id="PS50893"/>
    </source>
</evidence>
<dbReference type="CDD" id="cd03255">
    <property type="entry name" value="ABC_MJ0796_LolCDE_FtsE"/>
    <property type="match status" value="1"/>
</dbReference>
<evidence type="ECO:0000256" key="2">
    <source>
        <dbReference type="ARBA" id="ARBA00022448"/>
    </source>
</evidence>
<evidence type="ECO:0000256" key="3">
    <source>
        <dbReference type="ARBA" id="ARBA00022741"/>
    </source>
</evidence>
<evidence type="ECO:0000256" key="4">
    <source>
        <dbReference type="ARBA" id="ARBA00022840"/>
    </source>
</evidence>
<dbReference type="RefSeq" id="WP_071874397.1">
    <property type="nucleotide sequence ID" value="NZ_JBHSHF010000020.1"/>
</dbReference>
<dbReference type="OrthoDB" id="9791546at2"/>
<evidence type="ECO:0000313" key="7">
    <source>
        <dbReference type="EMBL" id="OJG11192.1"/>
    </source>
</evidence>
<evidence type="ECO:0000256" key="1">
    <source>
        <dbReference type="ARBA" id="ARBA00005417"/>
    </source>
</evidence>
<dbReference type="SMART" id="SM00382">
    <property type="entry name" value="AAA"/>
    <property type="match status" value="1"/>
</dbReference>
<dbReference type="AlphaFoldDB" id="A0A1L8QUM7"/>
<comment type="similarity">
    <text evidence="1">Belongs to the ABC transporter superfamily.</text>
</comment>
<dbReference type="STRING" id="328396.RU93_GL001679"/>
<dbReference type="SUPFAM" id="SSF52540">
    <property type="entry name" value="P-loop containing nucleoside triphosphate hydrolases"/>
    <property type="match status" value="1"/>
</dbReference>
<dbReference type="InterPro" id="IPR003593">
    <property type="entry name" value="AAA+_ATPase"/>
</dbReference>
<keyword evidence="5" id="KW-0029">Amino-acid transport</keyword>
<reference evidence="7 8" key="1">
    <citation type="submission" date="2014-12" db="EMBL/GenBank/DDBJ databases">
        <title>Draft genome sequences of 29 type strains of Enterococci.</title>
        <authorList>
            <person name="Zhong Z."/>
            <person name="Sun Z."/>
            <person name="Liu W."/>
            <person name="Zhang W."/>
            <person name="Zhang H."/>
        </authorList>
    </citation>
    <scope>NUCLEOTIDE SEQUENCE [LARGE SCALE GENOMIC DNA]</scope>
    <source>
        <strain evidence="7 8">DSM 17690</strain>
    </source>
</reference>
<dbReference type="PANTHER" id="PTHR42798">
    <property type="entry name" value="LIPOPROTEIN-RELEASING SYSTEM ATP-BINDING PROTEIN LOLD"/>
    <property type="match status" value="1"/>
</dbReference>
<dbReference type="InterPro" id="IPR027417">
    <property type="entry name" value="P-loop_NTPase"/>
</dbReference>
<dbReference type="PANTHER" id="PTHR42798:SF7">
    <property type="entry name" value="ALPHA-D-RIBOSE 1-METHYLPHOSPHONATE 5-TRIPHOSPHATE SYNTHASE SUBUNIT PHNL"/>
    <property type="match status" value="1"/>
</dbReference>
<protein>
    <recommendedName>
        <fullName evidence="6">ABC transporter domain-containing protein</fullName>
    </recommendedName>
</protein>
<dbReference type="PROSITE" id="PS00211">
    <property type="entry name" value="ABC_TRANSPORTER_1"/>
    <property type="match status" value="1"/>
</dbReference>
<organism evidence="7 8">
    <name type="scientific">Enterococcus aquimarinus</name>
    <dbReference type="NCBI Taxonomy" id="328396"/>
    <lineage>
        <taxon>Bacteria</taxon>
        <taxon>Bacillati</taxon>
        <taxon>Bacillota</taxon>
        <taxon>Bacilli</taxon>
        <taxon>Lactobacillales</taxon>
        <taxon>Enterococcaceae</taxon>
        <taxon>Enterococcus</taxon>
    </lineage>
</organism>
<keyword evidence="3" id="KW-0547">Nucleotide-binding</keyword>
<comment type="caution">
    <text evidence="7">The sequence shown here is derived from an EMBL/GenBank/DDBJ whole genome shotgun (WGS) entry which is preliminary data.</text>
</comment>
<keyword evidence="4" id="KW-0067">ATP-binding</keyword>
<keyword evidence="8" id="KW-1185">Reference proteome</keyword>
<evidence type="ECO:0000313" key="8">
    <source>
        <dbReference type="Proteomes" id="UP000182149"/>
    </source>
</evidence>
<gene>
    <name evidence="7" type="ORF">RU93_GL001679</name>
</gene>
<dbReference type="Pfam" id="PF00005">
    <property type="entry name" value="ABC_tran"/>
    <property type="match status" value="1"/>
</dbReference>
<proteinExistence type="inferred from homology"/>
<dbReference type="Proteomes" id="UP000182149">
    <property type="component" value="Unassembled WGS sequence"/>
</dbReference>
<dbReference type="GO" id="GO:0016887">
    <property type="term" value="F:ATP hydrolysis activity"/>
    <property type="evidence" value="ECO:0007669"/>
    <property type="project" value="InterPro"/>
</dbReference>
<dbReference type="GO" id="GO:0006865">
    <property type="term" value="P:amino acid transport"/>
    <property type="evidence" value="ECO:0007669"/>
    <property type="project" value="UniProtKB-KW"/>
</dbReference>
<accession>A0A1L8QUM7</accession>
<dbReference type="InterPro" id="IPR017911">
    <property type="entry name" value="MacB-like_ATP-bd"/>
</dbReference>